<evidence type="ECO:0000256" key="1">
    <source>
        <dbReference type="SAM" id="MobiDB-lite"/>
    </source>
</evidence>
<sequence>MTPSKEKLPLPSSTSTAFPVQPSTFDDWRTALHQVKLLYHKCQWKECVARCNQLLLEPKIPPHPMHATYLHFYAAISSELVARSSQNLSAAKVSLLERAKASYLSAAASLPESNFSTSDLVDHHSDDSSDNTTESFGLPSRPSTPCLNRAPSSAYPSSPSSVESVEDFLHNQEDIPKPSPLRINKVQRLGSILDTPTTPRPTRPISVASAKSVTFAPSTSTWLQERSLDRYNAHLISFASMLDHHIRVVDTLLDDVKIAQANRYTCTRLPSYADEETKTADLRVRIGELKAKGWKRERFAPERYQELCERALAEL</sequence>
<accession>A0A5M8PZW1</accession>
<evidence type="ECO:0000313" key="3">
    <source>
        <dbReference type="Proteomes" id="UP000324767"/>
    </source>
</evidence>
<dbReference type="OrthoDB" id="3641178at2759"/>
<dbReference type="Proteomes" id="UP000324767">
    <property type="component" value="Unassembled WGS sequence"/>
</dbReference>
<protein>
    <submittedName>
        <fullName evidence="2">Uncharacterized protein</fullName>
    </submittedName>
</protein>
<gene>
    <name evidence="2" type="ORF">FRX48_00063</name>
</gene>
<comment type="caution">
    <text evidence="2">The sequence shown here is derived from an EMBL/GenBank/DDBJ whole genome shotgun (WGS) entry which is preliminary data.</text>
</comment>
<organism evidence="2 3">
    <name type="scientific">Lasallia pustulata</name>
    <dbReference type="NCBI Taxonomy" id="136370"/>
    <lineage>
        <taxon>Eukaryota</taxon>
        <taxon>Fungi</taxon>
        <taxon>Dikarya</taxon>
        <taxon>Ascomycota</taxon>
        <taxon>Pezizomycotina</taxon>
        <taxon>Lecanoromycetes</taxon>
        <taxon>OSLEUM clade</taxon>
        <taxon>Umbilicariomycetidae</taxon>
        <taxon>Umbilicariales</taxon>
        <taxon>Umbilicariaceae</taxon>
        <taxon>Lasallia</taxon>
    </lineage>
</organism>
<evidence type="ECO:0000313" key="2">
    <source>
        <dbReference type="EMBL" id="KAA6415348.1"/>
    </source>
</evidence>
<reference evidence="2 3" key="1">
    <citation type="submission" date="2019-09" db="EMBL/GenBank/DDBJ databases">
        <title>The hologenome of the rock-dwelling lichen Lasallia pustulata.</title>
        <authorList>
            <person name="Greshake Tzovaras B."/>
            <person name="Segers F."/>
            <person name="Bicker A."/>
            <person name="Dal Grande F."/>
            <person name="Otte J."/>
            <person name="Hankeln T."/>
            <person name="Schmitt I."/>
            <person name="Ebersberger I."/>
        </authorList>
    </citation>
    <scope>NUCLEOTIDE SEQUENCE [LARGE SCALE GENOMIC DNA]</scope>
    <source>
        <strain evidence="2">A1-1</strain>
    </source>
</reference>
<feature type="region of interest" description="Disordered" evidence="1">
    <location>
        <begin position="118"/>
        <end position="166"/>
    </location>
</feature>
<dbReference type="EMBL" id="VXIT01000001">
    <property type="protein sequence ID" value="KAA6415348.1"/>
    <property type="molecule type" value="Genomic_DNA"/>
</dbReference>
<dbReference type="AlphaFoldDB" id="A0A5M8PZW1"/>
<name>A0A5M8PZW1_9LECA</name>
<proteinExistence type="predicted"/>
<feature type="compositionally biased region" description="Low complexity" evidence="1">
    <location>
        <begin position="150"/>
        <end position="163"/>
    </location>
</feature>
<feature type="compositionally biased region" description="Polar residues" evidence="1">
    <location>
        <begin position="131"/>
        <end position="146"/>
    </location>
</feature>